<dbReference type="Gene3D" id="3.40.47.10">
    <property type="match status" value="1"/>
</dbReference>
<organism evidence="3 4">
    <name type="scientific">Angustibacter aerolatus</name>
    <dbReference type="NCBI Taxonomy" id="1162965"/>
    <lineage>
        <taxon>Bacteria</taxon>
        <taxon>Bacillati</taxon>
        <taxon>Actinomycetota</taxon>
        <taxon>Actinomycetes</taxon>
        <taxon>Kineosporiales</taxon>
        <taxon>Kineosporiaceae</taxon>
    </lineage>
</organism>
<dbReference type="SUPFAM" id="SSF53901">
    <property type="entry name" value="Thiolase-like"/>
    <property type="match status" value="1"/>
</dbReference>
<dbReference type="EMBL" id="BSUZ01000001">
    <property type="protein sequence ID" value="GMA86923.1"/>
    <property type="molecule type" value="Genomic_DNA"/>
</dbReference>
<evidence type="ECO:0000313" key="3">
    <source>
        <dbReference type="EMBL" id="GMA86923.1"/>
    </source>
</evidence>
<sequence>MALEVAARFVDEHGLLWEGLEDTTGVVAAHAGPSRSWQDAALRCYADDLLALADGDPDLGAAAAAVVREVRGSTVTTSPDSQPGLMGNVTASRLANRYDLHGPVLLVESGAAATLDVLEVAGRALQDHRLDVALVLSAQGDATDEPAAPAVPSDRRPAAR</sequence>
<dbReference type="InterPro" id="IPR016039">
    <property type="entry name" value="Thiolase-like"/>
</dbReference>
<dbReference type="Proteomes" id="UP001157017">
    <property type="component" value="Unassembled WGS sequence"/>
</dbReference>
<evidence type="ECO:0000259" key="2">
    <source>
        <dbReference type="Pfam" id="PF00109"/>
    </source>
</evidence>
<dbReference type="Pfam" id="PF00109">
    <property type="entry name" value="ketoacyl-synt"/>
    <property type="match status" value="1"/>
</dbReference>
<name>A0ABQ6JFH5_9ACTN</name>
<proteinExistence type="predicted"/>
<evidence type="ECO:0000313" key="4">
    <source>
        <dbReference type="Proteomes" id="UP001157017"/>
    </source>
</evidence>
<gene>
    <name evidence="3" type="ORF">GCM10025868_21730</name>
</gene>
<evidence type="ECO:0000256" key="1">
    <source>
        <dbReference type="SAM" id="MobiDB-lite"/>
    </source>
</evidence>
<dbReference type="InterPro" id="IPR014030">
    <property type="entry name" value="Ketoacyl_synth_N"/>
</dbReference>
<comment type="caution">
    <text evidence="3">The sequence shown here is derived from an EMBL/GenBank/DDBJ whole genome shotgun (WGS) entry which is preliminary data.</text>
</comment>
<feature type="domain" description="Beta-ketoacyl synthase-like N-terminal" evidence="2">
    <location>
        <begin position="68"/>
        <end position="142"/>
    </location>
</feature>
<feature type="region of interest" description="Disordered" evidence="1">
    <location>
        <begin position="141"/>
        <end position="160"/>
    </location>
</feature>
<protein>
    <recommendedName>
        <fullName evidence="2">Beta-ketoacyl synthase-like N-terminal domain-containing protein</fullName>
    </recommendedName>
</protein>
<reference evidence="4" key="1">
    <citation type="journal article" date="2019" name="Int. J. Syst. Evol. Microbiol.">
        <title>The Global Catalogue of Microorganisms (GCM) 10K type strain sequencing project: providing services to taxonomists for standard genome sequencing and annotation.</title>
        <authorList>
            <consortium name="The Broad Institute Genomics Platform"/>
            <consortium name="The Broad Institute Genome Sequencing Center for Infectious Disease"/>
            <person name="Wu L."/>
            <person name="Ma J."/>
        </authorList>
    </citation>
    <scope>NUCLEOTIDE SEQUENCE [LARGE SCALE GENOMIC DNA]</scope>
    <source>
        <strain evidence="4">NBRC 108730</strain>
    </source>
</reference>
<keyword evidence="4" id="KW-1185">Reference proteome</keyword>
<accession>A0ABQ6JFH5</accession>